<dbReference type="AlphaFoldDB" id="D7UAC1"/>
<evidence type="ECO:0000313" key="2">
    <source>
        <dbReference type="EMBL" id="CBI39686.3"/>
    </source>
</evidence>
<keyword evidence="3" id="KW-1185">Reference proteome</keyword>
<dbReference type="Proteomes" id="UP000009183">
    <property type="component" value="Chromosome 14"/>
</dbReference>
<evidence type="ECO:0000256" key="1">
    <source>
        <dbReference type="SAM" id="Phobius"/>
    </source>
</evidence>
<accession>D7UAC1</accession>
<evidence type="ECO:0000313" key="3">
    <source>
        <dbReference type="Proteomes" id="UP000009183"/>
    </source>
</evidence>
<keyword evidence="1" id="KW-0812">Transmembrane</keyword>
<protein>
    <submittedName>
        <fullName evidence="2">Uncharacterized protein</fullName>
    </submittedName>
</protein>
<proteinExistence type="predicted"/>
<dbReference type="HOGENOM" id="CLU_2532054_0_0_1"/>
<gene>
    <name evidence="2" type="ordered locus">VIT_14s0060g00150</name>
</gene>
<dbReference type="InParanoid" id="D7UAC1"/>
<organism evidence="2 3">
    <name type="scientific">Vitis vinifera</name>
    <name type="common">Grape</name>
    <dbReference type="NCBI Taxonomy" id="29760"/>
    <lineage>
        <taxon>Eukaryota</taxon>
        <taxon>Viridiplantae</taxon>
        <taxon>Streptophyta</taxon>
        <taxon>Embryophyta</taxon>
        <taxon>Tracheophyta</taxon>
        <taxon>Spermatophyta</taxon>
        <taxon>Magnoliopsida</taxon>
        <taxon>eudicotyledons</taxon>
        <taxon>Gunneridae</taxon>
        <taxon>Pentapetalae</taxon>
        <taxon>rosids</taxon>
        <taxon>Vitales</taxon>
        <taxon>Vitaceae</taxon>
        <taxon>Viteae</taxon>
        <taxon>Vitis</taxon>
    </lineage>
</organism>
<keyword evidence="1" id="KW-0472">Membrane</keyword>
<sequence>MRELSLSSHYHNKYHSHSYLNHHYKSNTSLLLLFFVSLLSLYLFLQPWWLLWPCLSSYSLSSPASLLQIHTCFRTFVLPISLLV</sequence>
<dbReference type="EMBL" id="FN596746">
    <property type="protein sequence ID" value="CBI39686.3"/>
    <property type="molecule type" value="Genomic_DNA"/>
</dbReference>
<reference evidence="3" key="1">
    <citation type="journal article" date="2007" name="Nature">
        <title>The grapevine genome sequence suggests ancestral hexaploidization in major angiosperm phyla.</title>
        <authorList>
            <consortium name="The French-Italian Public Consortium for Grapevine Genome Characterization."/>
            <person name="Jaillon O."/>
            <person name="Aury J.-M."/>
            <person name="Noel B."/>
            <person name="Policriti A."/>
            <person name="Clepet C."/>
            <person name="Casagrande A."/>
            <person name="Choisne N."/>
            <person name="Aubourg S."/>
            <person name="Vitulo N."/>
            <person name="Jubin C."/>
            <person name="Vezzi A."/>
            <person name="Legeai F."/>
            <person name="Hugueney P."/>
            <person name="Dasilva C."/>
            <person name="Horner D."/>
            <person name="Mica E."/>
            <person name="Jublot D."/>
            <person name="Poulain J."/>
            <person name="Bruyere C."/>
            <person name="Billault A."/>
            <person name="Segurens B."/>
            <person name="Gouyvenoux M."/>
            <person name="Ugarte E."/>
            <person name="Cattonaro F."/>
            <person name="Anthouard V."/>
            <person name="Vico V."/>
            <person name="Del Fabbro C."/>
            <person name="Alaux M."/>
            <person name="Di Gaspero G."/>
            <person name="Dumas V."/>
            <person name="Felice N."/>
            <person name="Paillard S."/>
            <person name="Juman I."/>
            <person name="Moroldo M."/>
            <person name="Scalabrin S."/>
            <person name="Canaguier A."/>
            <person name="Le Clainche I."/>
            <person name="Malacrida G."/>
            <person name="Durand E."/>
            <person name="Pesole G."/>
            <person name="Laucou V."/>
            <person name="Chatelet P."/>
            <person name="Merdinoglu D."/>
            <person name="Delledonne M."/>
            <person name="Pezzotti M."/>
            <person name="Lecharny A."/>
            <person name="Scarpelli C."/>
            <person name="Artiguenave F."/>
            <person name="Pe M.E."/>
            <person name="Valle G."/>
            <person name="Morgante M."/>
            <person name="Caboche M."/>
            <person name="Adam-Blondon A.-F."/>
            <person name="Weissenbach J."/>
            <person name="Quetier F."/>
            <person name="Wincker P."/>
        </authorList>
    </citation>
    <scope>NUCLEOTIDE SEQUENCE [LARGE SCALE GENOMIC DNA]</scope>
    <source>
        <strain evidence="3">cv. Pinot noir / PN40024</strain>
    </source>
</reference>
<name>D7UAC1_VITVI</name>
<keyword evidence="1" id="KW-1133">Transmembrane helix</keyword>
<feature type="transmembrane region" description="Helical" evidence="1">
    <location>
        <begin position="30"/>
        <end position="51"/>
    </location>
</feature>
<dbReference type="PaxDb" id="29760-VIT_14s0060g00150.t01"/>